<comment type="caution">
    <text evidence="9">The sequence shown here is derived from an EMBL/GenBank/DDBJ whole genome shotgun (WGS) entry which is preliminary data.</text>
</comment>
<dbReference type="InterPro" id="IPR025966">
    <property type="entry name" value="OppC_N"/>
</dbReference>
<feature type="domain" description="ABC transmembrane type-1" evidence="8">
    <location>
        <begin position="73"/>
        <end position="262"/>
    </location>
</feature>
<evidence type="ECO:0000313" key="9">
    <source>
        <dbReference type="EMBL" id="MFC0212147.1"/>
    </source>
</evidence>
<dbReference type="NCBIfam" id="NF047573">
    <property type="entry name" value="opine_perm_CntC"/>
    <property type="match status" value="1"/>
</dbReference>
<evidence type="ECO:0000256" key="2">
    <source>
        <dbReference type="ARBA" id="ARBA00022448"/>
    </source>
</evidence>
<dbReference type="PANTHER" id="PTHR43386">
    <property type="entry name" value="OLIGOPEPTIDE TRANSPORT SYSTEM PERMEASE PROTEIN APPC"/>
    <property type="match status" value="1"/>
</dbReference>
<dbReference type="PROSITE" id="PS50928">
    <property type="entry name" value="ABC_TM1"/>
    <property type="match status" value="1"/>
</dbReference>
<dbReference type="EMBL" id="JBHLWN010000027">
    <property type="protein sequence ID" value="MFC0212147.1"/>
    <property type="molecule type" value="Genomic_DNA"/>
</dbReference>
<dbReference type="InterPro" id="IPR000515">
    <property type="entry name" value="MetI-like"/>
</dbReference>
<dbReference type="PANTHER" id="PTHR43386:SF1">
    <property type="entry name" value="D,D-DIPEPTIDE TRANSPORT SYSTEM PERMEASE PROTEIN DDPC-RELATED"/>
    <property type="match status" value="1"/>
</dbReference>
<dbReference type="InterPro" id="IPR053474">
    <property type="entry name" value="Staphylopine_ABC_permease"/>
</dbReference>
<evidence type="ECO:0000256" key="5">
    <source>
        <dbReference type="ARBA" id="ARBA00022989"/>
    </source>
</evidence>
<name>A0ABV6DHS1_9BACL</name>
<dbReference type="InterPro" id="IPR050366">
    <property type="entry name" value="BP-dependent_transpt_permease"/>
</dbReference>
<keyword evidence="2 7" id="KW-0813">Transport</keyword>
<dbReference type="Gene3D" id="1.10.3720.10">
    <property type="entry name" value="MetI-like"/>
    <property type="match status" value="1"/>
</dbReference>
<evidence type="ECO:0000259" key="8">
    <source>
        <dbReference type="PROSITE" id="PS50928"/>
    </source>
</evidence>
<gene>
    <name evidence="9" type="primary">opp1C</name>
    <name evidence="9" type="ORF">ACFFK0_06700</name>
</gene>
<dbReference type="Pfam" id="PF12911">
    <property type="entry name" value="OppC_N"/>
    <property type="match status" value="1"/>
</dbReference>
<organism evidence="9 10">
    <name type="scientific">Paenibacillus chartarius</name>
    <dbReference type="NCBI Taxonomy" id="747481"/>
    <lineage>
        <taxon>Bacteria</taxon>
        <taxon>Bacillati</taxon>
        <taxon>Bacillota</taxon>
        <taxon>Bacilli</taxon>
        <taxon>Bacillales</taxon>
        <taxon>Paenibacillaceae</taxon>
        <taxon>Paenibacillus</taxon>
    </lineage>
</organism>
<comment type="similarity">
    <text evidence="7">Belongs to the binding-protein-dependent transport system permease family.</text>
</comment>
<keyword evidence="6 7" id="KW-0472">Membrane</keyword>
<comment type="subcellular location">
    <subcellularLocation>
        <location evidence="1 7">Cell membrane</location>
        <topology evidence="1 7">Multi-pass membrane protein</topology>
    </subcellularLocation>
</comment>
<reference evidence="9 10" key="1">
    <citation type="submission" date="2024-09" db="EMBL/GenBank/DDBJ databases">
        <authorList>
            <person name="Sun Q."/>
            <person name="Mori K."/>
        </authorList>
    </citation>
    <scope>NUCLEOTIDE SEQUENCE [LARGE SCALE GENOMIC DNA]</scope>
    <source>
        <strain evidence="9 10">CCM 7759</strain>
    </source>
</reference>
<protein>
    <submittedName>
        <fullName evidence="9">Nickel/cobalt ABC transporter permease</fullName>
    </submittedName>
</protein>
<dbReference type="RefSeq" id="WP_377469248.1">
    <property type="nucleotide sequence ID" value="NZ_JBHLWN010000027.1"/>
</dbReference>
<sequence length="300" mass="32133">MNLLERLFKDKLAAASLAVIAATLLIGLCAPLLAPHPPNEANMELRFAGASWKHWLGNDHLGRCILSRLIYGIRPSVLWVLAALGASASVGAVFGFIAGYFRGKTDAVLMRICDIMLSFPGYVMTLAIVGMMGAGLTNILIAFVVMKWAWFARVIRTAVMQFADADYVKFAKVLGIGHFGIMARHIAPVALPELAIVASSAFGSMILQISGLSFLGLGIQAPHAEWGMMMNEARAVMFTRPELMLAPGLAIIIVVSAVNFLSDALQKAIDPKLMIAGKRAEASADGNAQELRRKEVASPG</sequence>
<evidence type="ECO:0000256" key="1">
    <source>
        <dbReference type="ARBA" id="ARBA00004651"/>
    </source>
</evidence>
<feature type="transmembrane region" description="Helical" evidence="7">
    <location>
        <begin position="122"/>
        <end position="150"/>
    </location>
</feature>
<feature type="transmembrane region" description="Helical" evidence="7">
    <location>
        <begin position="243"/>
        <end position="262"/>
    </location>
</feature>
<keyword evidence="3" id="KW-1003">Cell membrane</keyword>
<evidence type="ECO:0000256" key="6">
    <source>
        <dbReference type="ARBA" id="ARBA00023136"/>
    </source>
</evidence>
<evidence type="ECO:0000313" key="10">
    <source>
        <dbReference type="Proteomes" id="UP001589776"/>
    </source>
</evidence>
<dbReference type="Pfam" id="PF00528">
    <property type="entry name" value="BPD_transp_1"/>
    <property type="match status" value="1"/>
</dbReference>
<feature type="transmembrane region" description="Helical" evidence="7">
    <location>
        <begin position="194"/>
        <end position="223"/>
    </location>
</feature>
<dbReference type="NCBIfam" id="NF045473">
    <property type="entry name" value="Opp1C"/>
    <property type="match status" value="1"/>
</dbReference>
<feature type="transmembrane region" description="Helical" evidence="7">
    <location>
        <begin position="12"/>
        <end position="34"/>
    </location>
</feature>
<keyword evidence="4 7" id="KW-0812">Transmembrane</keyword>
<evidence type="ECO:0000256" key="7">
    <source>
        <dbReference type="RuleBase" id="RU363032"/>
    </source>
</evidence>
<keyword evidence="10" id="KW-1185">Reference proteome</keyword>
<proteinExistence type="inferred from homology"/>
<feature type="transmembrane region" description="Helical" evidence="7">
    <location>
        <begin position="77"/>
        <end position="101"/>
    </location>
</feature>
<dbReference type="CDD" id="cd06261">
    <property type="entry name" value="TM_PBP2"/>
    <property type="match status" value="1"/>
</dbReference>
<dbReference type="InterPro" id="IPR035906">
    <property type="entry name" value="MetI-like_sf"/>
</dbReference>
<evidence type="ECO:0000256" key="4">
    <source>
        <dbReference type="ARBA" id="ARBA00022692"/>
    </source>
</evidence>
<dbReference type="Proteomes" id="UP001589776">
    <property type="component" value="Unassembled WGS sequence"/>
</dbReference>
<accession>A0ABV6DHS1</accession>
<evidence type="ECO:0000256" key="3">
    <source>
        <dbReference type="ARBA" id="ARBA00022475"/>
    </source>
</evidence>
<keyword evidence="5 7" id="KW-1133">Transmembrane helix</keyword>
<dbReference type="SUPFAM" id="SSF161098">
    <property type="entry name" value="MetI-like"/>
    <property type="match status" value="1"/>
</dbReference>